<evidence type="ECO:0000313" key="2">
    <source>
        <dbReference type="EMBL" id="KAL1855364.1"/>
    </source>
</evidence>
<dbReference type="EMBL" id="JAWRVE010000130">
    <property type="protein sequence ID" value="KAL1855364.1"/>
    <property type="molecule type" value="Genomic_DNA"/>
</dbReference>
<feature type="compositionally biased region" description="Basic and acidic residues" evidence="1">
    <location>
        <begin position="161"/>
        <end position="171"/>
    </location>
</feature>
<dbReference type="PANTHER" id="PTHR38167">
    <property type="entry name" value="C2H2-TYPE DOMAIN-CONTAINING PROTEIN"/>
    <property type="match status" value="1"/>
</dbReference>
<feature type="compositionally biased region" description="Acidic residues" evidence="1">
    <location>
        <begin position="172"/>
        <end position="183"/>
    </location>
</feature>
<evidence type="ECO:0008006" key="4">
    <source>
        <dbReference type="Google" id="ProtNLM"/>
    </source>
</evidence>
<protein>
    <recommendedName>
        <fullName evidence="4">C2H2-type domain-containing protein</fullName>
    </recommendedName>
</protein>
<dbReference type="PANTHER" id="PTHR38167:SF1">
    <property type="entry name" value="C2H2-TYPE DOMAIN-CONTAINING PROTEIN"/>
    <property type="match status" value="1"/>
</dbReference>
<comment type="caution">
    <text evidence="2">The sequence shown here is derived from an EMBL/GenBank/DDBJ whole genome shotgun (WGS) entry which is preliminary data.</text>
</comment>
<keyword evidence="3" id="KW-1185">Reference proteome</keyword>
<feature type="region of interest" description="Disordered" evidence="1">
    <location>
        <begin position="141"/>
        <end position="183"/>
    </location>
</feature>
<reference evidence="2 3" key="1">
    <citation type="journal article" date="2024" name="IMA Fungus">
        <title>IMA Genome - F19 : A genome assembly and annotation guide to empower mycologists, including annotated draft genome sequences of Ceratocystis pirilliformis, Diaporthe australafricana, Fusarium ophioides, Paecilomyces lecythidis, and Sporothrix stenoceras.</title>
        <authorList>
            <person name="Aylward J."/>
            <person name="Wilson A.M."/>
            <person name="Visagie C.M."/>
            <person name="Spraker J."/>
            <person name="Barnes I."/>
            <person name="Buitendag C."/>
            <person name="Ceriani C."/>
            <person name="Del Mar Angel L."/>
            <person name="du Plessis D."/>
            <person name="Fuchs T."/>
            <person name="Gasser K."/>
            <person name="Kramer D."/>
            <person name="Li W."/>
            <person name="Munsamy K."/>
            <person name="Piso A."/>
            <person name="Price J.L."/>
            <person name="Sonnekus B."/>
            <person name="Thomas C."/>
            <person name="van der Nest A."/>
            <person name="van Dijk A."/>
            <person name="van Heerden A."/>
            <person name="van Vuuren N."/>
            <person name="Yilmaz N."/>
            <person name="Duong T.A."/>
            <person name="van der Merwe N.A."/>
            <person name="Wingfield M.J."/>
            <person name="Wingfield B.D."/>
        </authorList>
    </citation>
    <scope>NUCLEOTIDE SEQUENCE [LARGE SCALE GENOMIC DNA]</scope>
    <source>
        <strain evidence="2 3">CMW 18300</strain>
    </source>
</reference>
<gene>
    <name evidence="2" type="ORF">Daus18300_011082</name>
</gene>
<name>A0ABR3W824_9PEZI</name>
<evidence type="ECO:0000313" key="3">
    <source>
        <dbReference type="Proteomes" id="UP001583177"/>
    </source>
</evidence>
<sequence length="183" mass="20625">MERILSAPDHHLRAVLLALCREPATELRIVKHLKALQDAAQTVPTNGKRKEHPDSLTFICIQCDKVFNEEENSPSSCLYHDGKREADHDEDFWADHDEDCHGVIEDLEDEFPEGFLWDCCQKRGDDLVGCVRGYHHAGQGKRFKLPGSPDLSTQPASGSNYEERTQIKSSDDGPEDSEDEYSG</sequence>
<evidence type="ECO:0000256" key="1">
    <source>
        <dbReference type="SAM" id="MobiDB-lite"/>
    </source>
</evidence>
<dbReference type="Proteomes" id="UP001583177">
    <property type="component" value="Unassembled WGS sequence"/>
</dbReference>
<organism evidence="2 3">
    <name type="scientific">Diaporthe australafricana</name>
    <dbReference type="NCBI Taxonomy" id="127596"/>
    <lineage>
        <taxon>Eukaryota</taxon>
        <taxon>Fungi</taxon>
        <taxon>Dikarya</taxon>
        <taxon>Ascomycota</taxon>
        <taxon>Pezizomycotina</taxon>
        <taxon>Sordariomycetes</taxon>
        <taxon>Sordariomycetidae</taxon>
        <taxon>Diaporthales</taxon>
        <taxon>Diaporthaceae</taxon>
        <taxon>Diaporthe</taxon>
    </lineage>
</organism>
<proteinExistence type="predicted"/>
<feature type="compositionally biased region" description="Polar residues" evidence="1">
    <location>
        <begin position="150"/>
        <end position="160"/>
    </location>
</feature>
<accession>A0ABR3W824</accession>